<dbReference type="Gene3D" id="1.20.1280.50">
    <property type="match status" value="1"/>
</dbReference>
<dbReference type="Pfam" id="PF12937">
    <property type="entry name" value="F-box-like"/>
    <property type="match status" value="1"/>
</dbReference>
<dbReference type="InterPro" id="IPR001810">
    <property type="entry name" value="F-box_dom"/>
</dbReference>
<accession>A0A6J1RYL4</accession>
<dbReference type="SUPFAM" id="SSF81383">
    <property type="entry name" value="F-box domain"/>
    <property type="match status" value="1"/>
</dbReference>
<dbReference type="Proteomes" id="UP000504606">
    <property type="component" value="Unplaced"/>
</dbReference>
<organism evidence="2 3">
    <name type="scientific">Frankliniella occidentalis</name>
    <name type="common">Western flower thrips</name>
    <name type="synonym">Euthrips occidentalis</name>
    <dbReference type="NCBI Taxonomy" id="133901"/>
    <lineage>
        <taxon>Eukaryota</taxon>
        <taxon>Metazoa</taxon>
        <taxon>Ecdysozoa</taxon>
        <taxon>Arthropoda</taxon>
        <taxon>Hexapoda</taxon>
        <taxon>Insecta</taxon>
        <taxon>Pterygota</taxon>
        <taxon>Neoptera</taxon>
        <taxon>Paraneoptera</taxon>
        <taxon>Thysanoptera</taxon>
        <taxon>Terebrantia</taxon>
        <taxon>Thripoidea</taxon>
        <taxon>Thripidae</taxon>
        <taxon>Frankliniella</taxon>
    </lineage>
</organism>
<feature type="domain" description="F-box" evidence="1">
    <location>
        <begin position="5"/>
        <end position="51"/>
    </location>
</feature>
<evidence type="ECO:0000313" key="3">
    <source>
        <dbReference type="RefSeq" id="XP_026274039.2"/>
    </source>
</evidence>
<dbReference type="SMART" id="SM00256">
    <property type="entry name" value="FBOX"/>
    <property type="match status" value="1"/>
</dbReference>
<dbReference type="PROSITE" id="PS50181">
    <property type="entry name" value="FBOX"/>
    <property type="match status" value="1"/>
</dbReference>
<gene>
    <name evidence="3" type="primary">LOC113203514</name>
</gene>
<protein>
    <submittedName>
        <fullName evidence="3">Uncharacterized protein LOC113203514</fullName>
    </submittedName>
</protein>
<name>A0A6J1RYL4_FRAOC</name>
<dbReference type="Gene3D" id="3.80.10.10">
    <property type="entry name" value="Ribonuclease Inhibitor"/>
    <property type="match status" value="1"/>
</dbReference>
<dbReference type="SUPFAM" id="SSF52047">
    <property type="entry name" value="RNI-like"/>
    <property type="match status" value="1"/>
</dbReference>
<reference evidence="3" key="1">
    <citation type="submission" date="2025-08" db="UniProtKB">
        <authorList>
            <consortium name="RefSeq"/>
        </authorList>
    </citation>
    <scope>IDENTIFICATION</scope>
    <source>
        <tissue evidence="3">Whole organism</tissue>
    </source>
</reference>
<dbReference type="GeneID" id="113203514"/>
<sequence>MTMTKPTLRQLPAEILMLVMQHLSVDDLLACRLVCRRLGSLVLQPEVWCRRQLGDDKPCLCAVLCLAPCLDKVVFSNKVHTKAFTMTRCAVRHLTLHIKKGTECAQACVAVLKQELLGRLRSVELEVWHSPEDVAPLDSGEALLKTLVSCSSGLESLDLHDGLPRPYTMRPVLHGPLRSSLTYFRCEISEASETFVNTVLAGHAASLEEVHLGSGDCKKDTFQLFVGVPNLRSLTCLMFPGMQVLASCQKLRDVSFYADDRIPEPVVRGAAKFFRLARKLRSVSVEFCYSEGDRRRFMELLEALCSSGESLEQLSVVCPPNLPPLLRALPRLPALQLLGVLVTTLIDPLPDGQEKERHKFLVGITPATAPSLRRLELSTNDTLGCLHEWLHRDAVARVLTANPSLHIHVWGTHGCNFLRWRRQRYCEACAMGCHREATGNFEEDEERRVGLFSHGPGKCTHPEDHVTGDKWTWIHIHCNSD</sequence>
<evidence type="ECO:0000313" key="2">
    <source>
        <dbReference type="Proteomes" id="UP000504606"/>
    </source>
</evidence>
<dbReference type="OrthoDB" id="10257471at2759"/>
<evidence type="ECO:0000259" key="1">
    <source>
        <dbReference type="PROSITE" id="PS50181"/>
    </source>
</evidence>
<keyword evidence="2" id="KW-1185">Reference proteome</keyword>
<dbReference type="AlphaFoldDB" id="A0A6J1RYL4"/>
<dbReference type="CDD" id="cd09917">
    <property type="entry name" value="F-box_SF"/>
    <property type="match status" value="1"/>
</dbReference>
<dbReference type="KEGG" id="foc:113203514"/>
<proteinExistence type="predicted"/>
<dbReference type="InterPro" id="IPR032675">
    <property type="entry name" value="LRR_dom_sf"/>
</dbReference>
<dbReference type="RefSeq" id="XP_026274039.2">
    <property type="nucleotide sequence ID" value="XM_026418254.2"/>
</dbReference>
<dbReference type="InterPro" id="IPR036047">
    <property type="entry name" value="F-box-like_dom_sf"/>
</dbReference>